<evidence type="ECO:0000313" key="2">
    <source>
        <dbReference type="EMBL" id="EIM26529.1"/>
    </source>
</evidence>
<evidence type="ECO:0000256" key="1">
    <source>
        <dbReference type="SAM" id="SignalP"/>
    </source>
</evidence>
<evidence type="ECO:0008006" key="4">
    <source>
        <dbReference type="Google" id="ProtNLM"/>
    </source>
</evidence>
<sequence length="60" mass="6205" precursor="true">MTRFLSRLVTAAALGVAVLGLSACAGHKELKAPCSLSGPYFSASAFAMDSDCGPLRMLNE</sequence>
<dbReference type="HOGENOM" id="CLU_2936461_0_0_5"/>
<reference evidence="2 3" key="1">
    <citation type="submission" date="2012-02" db="EMBL/GenBank/DDBJ databases">
        <title>Improved High-Quality Draft sequence of Microvirga sp. WSM3557.</title>
        <authorList>
            <consortium name="US DOE Joint Genome Institute"/>
            <person name="Lucas S."/>
            <person name="Han J."/>
            <person name="Lapidus A."/>
            <person name="Cheng J.-F."/>
            <person name="Goodwin L."/>
            <person name="Pitluck S."/>
            <person name="Peters L."/>
            <person name="Zhang X."/>
            <person name="Detter J.C."/>
            <person name="Han C."/>
            <person name="Tapia R."/>
            <person name="Land M."/>
            <person name="Hauser L."/>
            <person name="Kyrpides N."/>
            <person name="Ivanova N."/>
            <person name="Pagani I."/>
            <person name="Brau L."/>
            <person name="Yates R."/>
            <person name="O'Hara G."/>
            <person name="Rui T."/>
            <person name="Howieson J."/>
            <person name="Reeve W."/>
            <person name="Woyke T."/>
        </authorList>
    </citation>
    <scope>NUCLEOTIDE SEQUENCE [LARGE SCALE GENOMIC DNA]</scope>
    <source>
        <strain evidence="2 3">WSM3557</strain>
    </source>
</reference>
<feature type="signal peptide" evidence="1">
    <location>
        <begin position="1"/>
        <end position="25"/>
    </location>
</feature>
<gene>
    <name evidence="2" type="ORF">MicloDRAFT_00030780</name>
</gene>
<dbReference type="RefSeq" id="WP_009762580.1">
    <property type="nucleotide sequence ID" value="NZ_CP141050.1"/>
</dbReference>
<dbReference type="AlphaFoldDB" id="I4YRD7"/>
<dbReference type="PATRIC" id="fig|864069.3.peg.3340"/>
<protein>
    <recommendedName>
        <fullName evidence="4">Lipoprotein</fullName>
    </recommendedName>
</protein>
<keyword evidence="1" id="KW-0732">Signal</keyword>
<evidence type="ECO:0000313" key="3">
    <source>
        <dbReference type="Proteomes" id="UP000003947"/>
    </source>
</evidence>
<dbReference type="Proteomes" id="UP000003947">
    <property type="component" value="Unassembled WGS sequence"/>
</dbReference>
<dbReference type="STRING" id="864069.MicloDRAFT_00030780"/>
<feature type="chain" id="PRO_5003697932" description="Lipoprotein" evidence="1">
    <location>
        <begin position="26"/>
        <end position="60"/>
    </location>
</feature>
<proteinExistence type="predicted"/>
<dbReference type="EMBL" id="JH660645">
    <property type="protein sequence ID" value="EIM26529.1"/>
    <property type="molecule type" value="Genomic_DNA"/>
</dbReference>
<keyword evidence="3" id="KW-1185">Reference proteome</keyword>
<organism evidence="2 3">
    <name type="scientific">Microvirga lotononidis</name>
    <dbReference type="NCBI Taxonomy" id="864069"/>
    <lineage>
        <taxon>Bacteria</taxon>
        <taxon>Pseudomonadati</taxon>
        <taxon>Pseudomonadota</taxon>
        <taxon>Alphaproteobacteria</taxon>
        <taxon>Hyphomicrobiales</taxon>
        <taxon>Methylobacteriaceae</taxon>
        <taxon>Microvirga</taxon>
    </lineage>
</organism>
<dbReference type="PROSITE" id="PS51257">
    <property type="entry name" value="PROKAR_LIPOPROTEIN"/>
    <property type="match status" value="1"/>
</dbReference>
<name>I4YRD7_9HYPH</name>
<accession>I4YRD7</accession>